<dbReference type="RefSeq" id="WP_081190568.1">
    <property type="nucleotide sequence ID" value="NZ_MWIH01000002.1"/>
</dbReference>
<gene>
    <name evidence="2" type="ORF">B1813_03220</name>
</gene>
<dbReference type="Proteomes" id="UP000192591">
    <property type="component" value="Unassembled WGS sequence"/>
</dbReference>
<name>A0A1V9ADI8_SACPI</name>
<organism evidence="2 3">
    <name type="scientific">Saccharomonospora piscinae</name>
    <dbReference type="NCBI Taxonomy" id="687388"/>
    <lineage>
        <taxon>Bacteria</taxon>
        <taxon>Bacillati</taxon>
        <taxon>Actinomycetota</taxon>
        <taxon>Actinomycetes</taxon>
        <taxon>Pseudonocardiales</taxon>
        <taxon>Pseudonocardiaceae</taxon>
        <taxon>Saccharomonospora</taxon>
    </lineage>
</organism>
<keyword evidence="1" id="KW-1133">Transmembrane helix</keyword>
<keyword evidence="1" id="KW-0472">Membrane</keyword>
<feature type="transmembrane region" description="Helical" evidence="1">
    <location>
        <begin position="96"/>
        <end position="117"/>
    </location>
</feature>
<sequence length="229" mass="24205">MTDDTSSGVPASRRARPHGLRAEGRVVATHRIGSLLVAAVIAVFGVLGFVGGIPFFSTSGQQQVVGLSSNGLLSVISLVTAAVLVFAAIRGGLFASTVMIVIGFLFLVSALVNLAVLNTDLNFLAFRLPNVFFSIGAGLVLLLLGSYGRITGALPEDNPYRPMRKIPEVPVAGAENEAERRAARQLAAAERAVAEGFASPEQRAGVARAHSFRTQHDRLLAWLRRSSTT</sequence>
<accession>A0A1V9ADI8</accession>
<evidence type="ECO:0000313" key="2">
    <source>
        <dbReference type="EMBL" id="OQO95192.1"/>
    </source>
</evidence>
<feature type="transmembrane region" description="Helical" evidence="1">
    <location>
        <begin position="35"/>
        <end position="57"/>
    </location>
</feature>
<protein>
    <submittedName>
        <fullName evidence="2">DUF4383 domain-containing protein</fullName>
    </submittedName>
</protein>
<dbReference type="Pfam" id="PF14325">
    <property type="entry name" value="DUF4383"/>
    <property type="match status" value="1"/>
</dbReference>
<evidence type="ECO:0000313" key="3">
    <source>
        <dbReference type="Proteomes" id="UP000192591"/>
    </source>
</evidence>
<evidence type="ECO:0000256" key="1">
    <source>
        <dbReference type="SAM" id="Phobius"/>
    </source>
</evidence>
<keyword evidence="3" id="KW-1185">Reference proteome</keyword>
<proteinExistence type="predicted"/>
<dbReference type="EMBL" id="MWIH01000002">
    <property type="protein sequence ID" value="OQO95192.1"/>
    <property type="molecule type" value="Genomic_DNA"/>
</dbReference>
<reference evidence="2 3" key="1">
    <citation type="submission" date="2017-02" db="EMBL/GenBank/DDBJ databases">
        <title>Draft genome of Saccharomonospora sp. 154.</title>
        <authorList>
            <person name="Alonso-Carmona G.S."/>
            <person name="De La Haba R."/>
            <person name="Vera-Gargallo B."/>
            <person name="Sandoval-Trujillo A.H."/>
            <person name="Ramirez-Duran N."/>
            <person name="Ventosa A."/>
        </authorList>
    </citation>
    <scope>NUCLEOTIDE SEQUENCE [LARGE SCALE GENOMIC DNA]</scope>
    <source>
        <strain evidence="2 3">LRS4.154</strain>
    </source>
</reference>
<feature type="transmembrane region" description="Helical" evidence="1">
    <location>
        <begin position="123"/>
        <end position="144"/>
    </location>
</feature>
<dbReference type="AlphaFoldDB" id="A0A1V9ADI8"/>
<comment type="caution">
    <text evidence="2">The sequence shown here is derived from an EMBL/GenBank/DDBJ whole genome shotgun (WGS) entry which is preliminary data.</text>
</comment>
<keyword evidence="1" id="KW-0812">Transmembrane</keyword>
<feature type="transmembrane region" description="Helical" evidence="1">
    <location>
        <begin position="69"/>
        <end position="89"/>
    </location>
</feature>
<dbReference type="STRING" id="1962155.B1813_03220"/>